<keyword evidence="1" id="KW-0812">Transmembrane</keyword>
<dbReference type="GO" id="GO:0000271">
    <property type="term" value="P:polysaccharide biosynthetic process"/>
    <property type="evidence" value="ECO:0007669"/>
    <property type="project" value="TreeGrafter"/>
</dbReference>
<dbReference type="RefSeq" id="WP_119052962.1">
    <property type="nucleotide sequence ID" value="NZ_CP032157.1"/>
</dbReference>
<protein>
    <submittedName>
        <fullName evidence="3">Acyltransferase</fullName>
    </submittedName>
</protein>
<name>A0A3B7MVP4_9BACT</name>
<dbReference type="GO" id="GO:0016020">
    <property type="term" value="C:membrane"/>
    <property type="evidence" value="ECO:0007669"/>
    <property type="project" value="TreeGrafter"/>
</dbReference>
<dbReference type="AlphaFoldDB" id="A0A3B7MVP4"/>
<keyword evidence="1" id="KW-0472">Membrane</keyword>
<evidence type="ECO:0000259" key="2">
    <source>
        <dbReference type="Pfam" id="PF01757"/>
    </source>
</evidence>
<dbReference type="EMBL" id="CP032157">
    <property type="protein sequence ID" value="AXY77086.1"/>
    <property type="molecule type" value="Genomic_DNA"/>
</dbReference>
<feature type="transmembrane region" description="Helical" evidence="1">
    <location>
        <begin position="233"/>
        <end position="250"/>
    </location>
</feature>
<reference evidence="3 4" key="1">
    <citation type="submission" date="2018-09" db="EMBL/GenBank/DDBJ databases">
        <title>Genome sequencing of strain 6GH32-13.</title>
        <authorList>
            <person name="Weon H.-Y."/>
            <person name="Heo J."/>
            <person name="Kwon S.-W."/>
        </authorList>
    </citation>
    <scope>NUCLEOTIDE SEQUENCE [LARGE SCALE GENOMIC DNA]</scope>
    <source>
        <strain evidence="3 4">5GH32-13</strain>
    </source>
</reference>
<feature type="transmembrane region" description="Helical" evidence="1">
    <location>
        <begin position="85"/>
        <end position="110"/>
    </location>
</feature>
<feature type="domain" description="Acyltransferase 3" evidence="2">
    <location>
        <begin position="14"/>
        <end position="325"/>
    </location>
</feature>
<dbReference type="PANTHER" id="PTHR23028">
    <property type="entry name" value="ACETYLTRANSFERASE"/>
    <property type="match status" value="1"/>
</dbReference>
<keyword evidence="1" id="KW-1133">Transmembrane helix</keyword>
<evidence type="ECO:0000256" key="1">
    <source>
        <dbReference type="SAM" id="Phobius"/>
    </source>
</evidence>
<dbReference type="Pfam" id="PF01757">
    <property type="entry name" value="Acyl_transf_3"/>
    <property type="match status" value="1"/>
</dbReference>
<feature type="transmembrane region" description="Helical" evidence="1">
    <location>
        <begin position="50"/>
        <end position="73"/>
    </location>
</feature>
<dbReference type="PANTHER" id="PTHR23028:SF53">
    <property type="entry name" value="ACYL_TRANSF_3 DOMAIN-CONTAINING PROTEIN"/>
    <property type="match status" value="1"/>
</dbReference>
<feature type="transmembrane region" description="Helical" evidence="1">
    <location>
        <begin position="308"/>
        <end position="330"/>
    </location>
</feature>
<dbReference type="InterPro" id="IPR002656">
    <property type="entry name" value="Acyl_transf_3_dom"/>
</dbReference>
<keyword evidence="4" id="KW-1185">Reference proteome</keyword>
<feature type="transmembrane region" description="Helical" evidence="1">
    <location>
        <begin position="177"/>
        <end position="194"/>
    </location>
</feature>
<proteinExistence type="predicted"/>
<feature type="transmembrane region" description="Helical" evidence="1">
    <location>
        <begin position="206"/>
        <end position="226"/>
    </location>
</feature>
<feature type="transmembrane region" description="Helical" evidence="1">
    <location>
        <begin position="256"/>
        <end position="278"/>
    </location>
</feature>
<dbReference type="Proteomes" id="UP000263900">
    <property type="component" value="Chromosome"/>
</dbReference>
<feature type="transmembrane region" description="Helical" evidence="1">
    <location>
        <begin position="17"/>
        <end position="35"/>
    </location>
</feature>
<sequence length="362" mass="41787">MYIAEATFQRKHNNFDALRLLAALGVFISHGYGFTNPQKVEPLYALTGRYLLSTLGLFIFFSLSGFLICRSLNRSTVKDYLWNRILRICPAIAICSLFTILVTGCIFTNLPVREFLFHVETWHFLVQNSFPVRVVLTLPGVLDGKAVNASLWTIPLEIKMYLLLLLAYLLRLFSNRWLLACSWSMLIVVNLFFANQLLHLSGLKNLYPLLHFGAYFLGGAVFYLYRDKIPVRFSIWLLLLALWLLAWKFFPVYLDTAALFFFIYTIIGVGVSSIHIPFPRIDISYGFYLYAFPVQRSIYAAWGDQPGYWPFTLTTFLITTLLATASWFLIEKRALSLKKHRSVVLTEKLIGQPEDQAYQYKQ</sequence>
<gene>
    <name evidence="3" type="ORF">D3H65_25275</name>
</gene>
<feature type="transmembrane region" description="Helical" evidence="1">
    <location>
        <begin position="285"/>
        <end position="302"/>
    </location>
</feature>
<accession>A0A3B7MVP4</accession>
<feature type="transmembrane region" description="Helical" evidence="1">
    <location>
        <begin position="149"/>
        <end position="170"/>
    </location>
</feature>
<dbReference type="GO" id="GO:0016747">
    <property type="term" value="F:acyltransferase activity, transferring groups other than amino-acyl groups"/>
    <property type="evidence" value="ECO:0007669"/>
    <property type="project" value="InterPro"/>
</dbReference>
<keyword evidence="3" id="KW-0808">Transferase</keyword>
<dbReference type="OrthoDB" id="9796461at2"/>
<evidence type="ECO:0000313" key="4">
    <source>
        <dbReference type="Proteomes" id="UP000263900"/>
    </source>
</evidence>
<keyword evidence="3" id="KW-0012">Acyltransferase</keyword>
<dbReference type="KEGG" id="pseg:D3H65_25275"/>
<organism evidence="3 4">
    <name type="scientific">Paraflavitalea soli</name>
    <dbReference type="NCBI Taxonomy" id="2315862"/>
    <lineage>
        <taxon>Bacteria</taxon>
        <taxon>Pseudomonadati</taxon>
        <taxon>Bacteroidota</taxon>
        <taxon>Chitinophagia</taxon>
        <taxon>Chitinophagales</taxon>
        <taxon>Chitinophagaceae</taxon>
        <taxon>Paraflavitalea</taxon>
    </lineage>
</organism>
<dbReference type="InterPro" id="IPR050879">
    <property type="entry name" value="Acyltransferase_3"/>
</dbReference>
<evidence type="ECO:0000313" key="3">
    <source>
        <dbReference type="EMBL" id="AXY77086.1"/>
    </source>
</evidence>